<evidence type="ECO:0000256" key="5">
    <source>
        <dbReference type="SAM" id="Phobius"/>
    </source>
</evidence>
<dbReference type="CDD" id="cd17321">
    <property type="entry name" value="MFS_MMR_MDR_like"/>
    <property type="match status" value="1"/>
</dbReference>
<evidence type="ECO:0000256" key="2">
    <source>
        <dbReference type="ARBA" id="ARBA00022692"/>
    </source>
</evidence>
<feature type="domain" description="Major facilitator superfamily (MFS) profile" evidence="6">
    <location>
        <begin position="24"/>
        <end position="465"/>
    </location>
</feature>
<feature type="transmembrane region" description="Helical" evidence="5">
    <location>
        <begin position="369"/>
        <end position="395"/>
    </location>
</feature>
<dbReference type="PRINTS" id="PR00173">
    <property type="entry name" value="EDTRNSPORT"/>
</dbReference>
<feature type="transmembrane region" description="Helical" evidence="5">
    <location>
        <begin position="344"/>
        <end position="363"/>
    </location>
</feature>
<proteinExistence type="predicted"/>
<dbReference type="OrthoDB" id="2412976at2"/>
<evidence type="ECO:0000256" key="1">
    <source>
        <dbReference type="ARBA" id="ARBA00004141"/>
    </source>
</evidence>
<feature type="transmembrane region" description="Helical" evidence="5">
    <location>
        <begin position="90"/>
        <end position="109"/>
    </location>
</feature>
<gene>
    <name evidence="7" type="ORF">EA655_12240</name>
</gene>
<dbReference type="PROSITE" id="PS50850">
    <property type="entry name" value="MFS"/>
    <property type="match status" value="1"/>
</dbReference>
<protein>
    <submittedName>
        <fullName evidence="7">MFS transporter</fullName>
    </submittedName>
</protein>
<dbReference type="EMBL" id="SHMG01000007">
    <property type="protein sequence ID" value="TAA40770.1"/>
    <property type="molecule type" value="Genomic_DNA"/>
</dbReference>
<dbReference type="InterPro" id="IPR020846">
    <property type="entry name" value="MFS_dom"/>
</dbReference>
<feature type="transmembrane region" description="Helical" evidence="5">
    <location>
        <begin position="314"/>
        <end position="332"/>
    </location>
</feature>
<feature type="transmembrane region" description="Helical" evidence="5">
    <location>
        <begin position="23"/>
        <end position="48"/>
    </location>
</feature>
<organism evidence="7 8">
    <name type="scientific">Pseudoxanthomonas winnipegensis</name>
    <dbReference type="NCBI Taxonomy" id="2480810"/>
    <lineage>
        <taxon>Bacteria</taxon>
        <taxon>Pseudomonadati</taxon>
        <taxon>Pseudomonadota</taxon>
        <taxon>Gammaproteobacteria</taxon>
        <taxon>Lysobacterales</taxon>
        <taxon>Lysobacteraceae</taxon>
        <taxon>Pseudoxanthomonas</taxon>
    </lineage>
</organism>
<evidence type="ECO:0000313" key="7">
    <source>
        <dbReference type="EMBL" id="TAA40770.1"/>
    </source>
</evidence>
<evidence type="ECO:0000259" key="6">
    <source>
        <dbReference type="PROSITE" id="PS50850"/>
    </source>
</evidence>
<keyword evidence="3 5" id="KW-1133">Transmembrane helix</keyword>
<dbReference type="RefSeq" id="WP_130534839.1">
    <property type="nucleotide sequence ID" value="NZ_SHMG01000007.1"/>
</dbReference>
<reference evidence="7 8" key="1">
    <citation type="submission" date="2019-02" db="EMBL/GenBank/DDBJ databases">
        <title>WGS of Pseudoxanthomonas species novum from clinical isolates.</title>
        <authorList>
            <person name="Bernier A.-M."/>
            <person name="Bernard K."/>
            <person name="Vachon A."/>
        </authorList>
    </citation>
    <scope>NUCLEOTIDE SEQUENCE [LARGE SCALE GENOMIC DNA]</scope>
    <source>
        <strain evidence="7 8">NML130969</strain>
    </source>
</reference>
<dbReference type="InterPro" id="IPR011701">
    <property type="entry name" value="MFS"/>
</dbReference>
<evidence type="ECO:0000256" key="3">
    <source>
        <dbReference type="ARBA" id="ARBA00022989"/>
    </source>
</evidence>
<dbReference type="GO" id="GO:0022857">
    <property type="term" value="F:transmembrane transporter activity"/>
    <property type="evidence" value="ECO:0007669"/>
    <property type="project" value="InterPro"/>
</dbReference>
<feature type="transmembrane region" description="Helical" evidence="5">
    <location>
        <begin position="115"/>
        <end position="136"/>
    </location>
</feature>
<evidence type="ECO:0000313" key="8">
    <source>
        <dbReference type="Proteomes" id="UP000294164"/>
    </source>
</evidence>
<feature type="transmembrane region" description="Helical" evidence="5">
    <location>
        <begin position="60"/>
        <end position="78"/>
    </location>
</feature>
<dbReference type="GO" id="GO:0016020">
    <property type="term" value="C:membrane"/>
    <property type="evidence" value="ECO:0007669"/>
    <property type="project" value="UniProtKB-SubCell"/>
</dbReference>
<dbReference type="Pfam" id="PF07690">
    <property type="entry name" value="MFS_1"/>
    <property type="match status" value="1"/>
</dbReference>
<feature type="transmembrane region" description="Helical" evidence="5">
    <location>
        <begin position="212"/>
        <end position="230"/>
    </location>
</feature>
<comment type="caution">
    <text evidence="7">The sequence shown here is derived from an EMBL/GenBank/DDBJ whole genome shotgun (WGS) entry which is preliminary data.</text>
</comment>
<evidence type="ECO:0000256" key="4">
    <source>
        <dbReference type="ARBA" id="ARBA00023136"/>
    </source>
</evidence>
<dbReference type="Gene3D" id="1.20.1720.10">
    <property type="entry name" value="Multidrug resistance protein D"/>
    <property type="match status" value="1"/>
</dbReference>
<dbReference type="PANTHER" id="PTHR42718:SF40">
    <property type="entry name" value="METHYLENOMYCIN A RESISTANCE PROTEIN"/>
    <property type="match status" value="1"/>
</dbReference>
<keyword evidence="2 5" id="KW-0812">Transmembrane</keyword>
<comment type="subcellular location">
    <subcellularLocation>
        <location evidence="1">Membrane</location>
        <topology evidence="1">Multi-pass membrane protein</topology>
    </subcellularLocation>
</comment>
<dbReference type="PANTHER" id="PTHR42718">
    <property type="entry name" value="MAJOR FACILITATOR SUPERFAMILY MULTIDRUG TRANSPORTER MFSC"/>
    <property type="match status" value="1"/>
</dbReference>
<accession>A0A4Q8M3U3</accession>
<dbReference type="Gene3D" id="1.20.1250.20">
    <property type="entry name" value="MFS general substrate transporter like domains"/>
    <property type="match status" value="1"/>
</dbReference>
<dbReference type="AlphaFoldDB" id="A0A4Q8M3U3"/>
<sequence length="471" mass="48268">MRTNEARDLTRADLPTAAPRRRLTLIAVSGGMFMAVLDATIVNVALPALRTGLGASVPELAWIVDAYTLSMAALILAGGHLVDRYGAKRVYVAGLALFVVASACCALAQEAVPLVVARLFQGVGAALFLPASLALVREAFHAPAERARAIATWAGIASVAAAAGPVLGGVLVQALGWRSVFVVNVPAGLLVLALTVCVVRSSASRDVGAFDWAGQLTAFAFLGSLCLAAIEFPSRGAHSPVVIGALAASVLAAYGWRMAERRALEPMVPLIWWRNGMLMACNALGGLVYVGYFGMLFALSLLLQGRLRLDPRHAGLALLPLAASLPVGNLIAGRLQARLGSWRLIAGSVLMSALATPLIAWQLTSGGEWGAIGGAMAVFGVGTAASVPPMIAVVLEQVPAKLSGIASGLLNATRQLGSLLGVAAASAAATLMASLQGMLWAVALLAATTYLLAALLALVWIRPTPAASGAA</sequence>
<feature type="transmembrane region" description="Helical" evidence="5">
    <location>
        <begin position="148"/>
        <end position="175"/>
    </location>
</feature>
<keyword evidence="4 5" id="KW-0472">Membrane</keyword>
<name>A0A4Q8M3U3_9GAMM</name>
<dbReference type="SUPFAM" id="SSF103473">
    <property type="entry name" value="MFS general substrate transporter"/>
    <property type="match status" value="1"/>
</dbReference>
<dbReference type="Proteomes" id="UP000294164">
    <property type="component" value="Unassembled WGS sequence"/>
</dbReference>
<feature type="transmembrane region" description="Helical" evidence="5">
    <location>
        <begin position="416"/>
        <end position="433"/>
    </location>
</feature>
<feature type="transmembrane region" description="Helical" evidence="5">
    <location>
        <begin position="277"/>
        <end position="302"/>
    </location>
</feature>
<feature type="transmembrane region" description="Helical" evidence="5">
    <location>
        <begin position="439"/>
        <end position="461"/>
    </location>
</feature>
<feature type="transmembrane region" description="Helical" evidence="5">
    <location>
        <begin position="236"/>
        <end position="256"/>
    </location>
</feature>
<feature type="transmembrane region" description="Helical" evidence="5">
    <location>
        <begin position="181"/>
        <end position="200"/>
    </location>
</feature>
<dbReference type="InterPro" id="IPR036259">
    <property type="entry name" value="MFS_trans_sf"/>
</dbReference>